<accession>X1V716</accession>
<dbReference type="SUPFAM" id="SSF69318">
    <property type="entry name" value="Integrin alpha N-terminal domain"/>
    <property type="match status" value="1"/>
</dbReference>
<proteinExistence type="predicted"/>
<name>X1V716_9ZZZZ</name>
<evidence type="ECO:0000313" key="1">
    <source>
        <dbReference type="EMBL" id="GAJ00690.1"/>
    </source>
</evidence>
<comment type="caution">
    <text evidence="1">The sequence shown here is derived from an EMBL/GenBank/DDBJ whole genome shotgun (WGS) entry which is preliminary data.</text>
</comment>
<reference evidence="1" key="1">
    <citation type="journal article" date="2014" name="Front. Microbiol.">
        <title>High frequency of phylogenetically diverse reductive dehalogenase-homologous genes in deep subseafloor sedimentary metagenomes.</title>
        <authorList>
            <person name="Kawai M."/>
            <person name="Futagami T."/>
            <person name="Toyoda A."/>
            <person name="Takaki Y."/>
            <person name="Nishi S."/>
            <person name="Hori S."/>
            <person name="Arai W."/>
            <person name="Tsubouchi T."/>
            <person name="Morono Y."/>
            <person name="Uchiyama I."/>
            <person name="Ito T."/>
            <person name="Fujiyama A."/>
            <person name="Inagaki F."/>
            <person name="Takami H."/>
        </authorList>
    </citation>
    <scope>NUCLEOTIDE SEQUENCE</scope>
    <source>
        <strain evidence="1">Expedition CK06-06</strain>
    </source>
</reference>
<organism evidence="1">
    <name type="scientific">marine sediment metagenome</name>
    <dbReference type="NCBI Taxonomy" id="412755"/>
    <lineage>
        <taxon>unclassified sequences</taxon>
        <taxon>metagenomes</taxon>
        <taxon>ecological metagenomes</taxon>
    </lineage>
</organism>
<dbReference type="AlphaFoldDB" id="X1V716"/>
<gene>
    <name evidence="1" type="ORF">S12H4_27890</name>
</gene>
<dbReference type="EMBL" id="BARW01015954">
    <property type="protein sequence ID" value="GAJ00690.1"/>
    <property type="molecule type" value="Genomic_DNA"/>
</dbReference>
<dbReference type="InterPro" id="IPR028994">
    <property type="entry name" value="Integrin_alpha_N"/>
</dbReference>
<feature type="non-terminal residue" evidence="1">
    <location>
        <position position="135"/>
    </location>
</feature>
<protein>
    <submittedName>
        <fullName evidence="1">Uncharacterized protein</fullName>
    </submittedName>
</protein>
<sequence>MVMITPQILQNPKILTIKLGNLKNISSSVFALYSHVGFKVLEQSLDVPLSDDIITGDKIFRNNFKVPYGVYFYKIENKKLKANSYFSKNAPYFRDVSLSNLPEDSILGAFTEFADVNNDSFPDIIVGIAHPIVGS</sequence>